<evidence type="ECO:0000313" key="5">
    <source>
        <dbReference type="EMBL" id="KAK4526048.1"/>
    </source>
</evidence>
<comment type="caution">
    <text evidence="5">The sequence shown here is derived from an EMBL/GenBank/DDBJ whole genome shotgun (WGS) entry which is preliminary data.</text>
</comment>
<dbReference type="InterPro" id="IPR014939">
    <property type="entry name" value="CDT1_Gemini-bd-like"/>
</dbReference>
<dbReference type="InterPro" id="IPR032054">
    <property type="entry name" value="Cdt1_C"/>
</dbReference>
<dbReference type="Proteomes" id="UP001300502">
    <property type="component" value="Unassembled WGS sequence"/>
</dbReference>
<dbReference type="InterPro" id="IPR045173">
    <property type="entry name" value="Cdt1"/>
</dbReference>
<evidence type="ECO:0000256" key="3">
    <source>
        <dbReference type="SAM" id="MobiDB-lite"/>
    </source>
</evidence>
<dbReference type="InterPro" id="IPR038090">
    <property type="entry name" value="Cdt1_C_WH_dom_sf"/>
</dbReference>
<dbReference type="GO" id="GO:0070182">
    <property type="term" value="F:DNA polymerase binding"/>
    <property type="evidence" value="ECO:0007669"/>
    <property type="project" value="TreeGrafter"/>
</dbReference>
<dbReference type="Pfam" id="PF08839">
    <property type="entry name" value="CDT1"/>
    <property type="match status" value="1"/>
</dbReference>
<dbReference type="SMART" id="SM01075">
    <property type="entry name" value="CDT1"/>
    <property type="match status" value="1"/>
</dbReference>
<evidence type="ECO:0000313" key="6">
    <source>
        <dbReference type="Proteomes" id="UP001300502"/>
    </source>
</evidence>
<evidence type="ECO:0000256" key="2">
    <source>
        <dbReference type="ARBA" id="ARBA00023306"/>
    </source>
</evidence>
<dbReference type="GO" id="GO:0003677">
    <property type="term" value="F:DNA binding"/>
    <property type="evidence" value="ECO:0007669"/>
    <property type="project" value="InterPro"/>
</dbReference>
<dbReference type="EMBL" id="JANCYU010000036">
    <property type="protein sequence ID" value="KAK4526048.1"/>
    <property type="molecule type" value="Genomic_DNA"/>
</dbReference>
<feature type="compositionally biased region" description="Basic and acidic residues" evidence="3">
    <location>
        <begin position="111"/>
        <end position="124"/>
    </location>
</feature>
<keyword evidence="2" id="KW-0131">Cell cycle</keyword>
<sequence>MYINEAFKTKKPRDPSHLLESKNGDVSEKKLTQLSNQGNLAKSSQEKIQTYFKEASNDGASVAEHTCSTTRNQGDKQHPEAPPSSTSANNHHHHYQNKENLSTSCIRPHTTTKEDGPRNVDETSRLTCNDTLSLSTRKDNSQHSLIAKYDKSVLPECLSFLLDVLQGLENAWILLRSRRQLVLFRRVQPIVQKTLRRRLTYEHVCQIANLCPELLKLKKWKDAQDDVELDLCDVSHEILQEKTSSPKTCIVARRIFLHRKLVEAFEQGKFPLNARDPCEESFQRDNTANSCMKRSIENVEEKEESVWKKTFKLAEDTFHGPPTEPSCKDSAISEKLLKKVRERELRETHQISVREKQREQIVWSRLPKLADAIRSIFASSKKTVLPFQLLVKQLKDQEMILFSDEELSEQIYEIGRKIPQWLQVEEKNQRNVKLVKLNTRMNYFPLRKQLMTTTTSN</sequence>
<name>A0AAV9IFK9_9RHOD</name>
<dbReference type="GO" id="GO:0000076">
    <property type="term" value="P:DNA replication checkpoint signaling"/>
    <property type="evidence" value="ECO:0007669"/>
    <property type="project" value="TreeGrafter"/>
</dbReference>
<dbReference type="GO" id="GO:0071163">
    <property type="term" value="P:DNA replication preinitiation complex assembly"/>
    <property type="evidence" value="ECO:0007669"/>
    <property type="project" value="InterPro"/>
</dbReference>
<keyword evidence="6" id="KW-1185">Reference proteome</keyword>
<dbReference type="GO" id="GO:0000278">
    <property type="term" value="P:mitotic cell cycle"/>
    <property type="evidence" value="ECO:0007669"/>
    <property type="project" value="TreeGrafter"/>
</dbReference>
<proteinExistence type="inferred from homology"/>
<protein>
    <recommendedName>
        <fullName evidence="4">CDT1 Geminin-binding domain-containing protein</fullName>
    </recommendedName>
</protein>
<dbReference type="SUPFAM" id="SSF46785">
    <property type="entry name" value="Winged helix' DNA-binding domain"/>
    <property type="match status" value="1"/>
</dbReference>
<dbReference type="PANTHER" id="PTHR28637:SF1">
    <property type="entry name" value="DNA REPLICATION FACTOR CDT1"/>
    <property type="match status" value="1"/>
</dbReference>
<feature type="region of interest" description="Disordered" evidence="3">
    <location>
        <begin position="1"/>
        <end position="29"/>
    </location>
</feature>
<feature type="domain" description="CDT1 Geminin-binding" evidence="4">
    <location>
        <begin position="154"/>
        <end position="272"/>
    </location>
</feature>
<feature type="compositionally biased region" description="Basic and acidic residues" evidence="3">
    <location>
        <begin position="12"/>
        <end position="29"/>
    </location>
</feature>
<feature type="region of interest" description="Disordered" evidence="3">
    <location>
        <begin position="55"/>
        <end position="124"/>
    </location>
</feature>
<dbReference type="GO" id="GO:0030174">
    <property type="term" value="P:regulation of DNA-templated DNA replication initiation"/>
    <property type="evidence" value="ECO:0007669"/>
    <property type="project" value="InterPro"/>
</dbReference>
<dbReference type="Pfam" id="PF16679">
    <property type="entry name" value="CDT1_C"/>
    <property type="match status" value="1"/>
</dbReference>
<evidence type="ECO:0000256" key="1">
    <source>
        <dbReference type="ARBA" id="ARBA00008356"/>
    </source>
</evidence>
<gene>
    <name evidence="5" type="ORF">GAYE_SCF19G3959</name>
</gene>
<comment type="similarity">
    <text evidence="1">Belongs to the Cdt1 family.</text>
</comment>
<organism evidence="5 6">
    <name type="scientific">Galdieria yellowstonensis</name>
    <dbReference type="NCBI Taxonomy" id="3028027"/>
    <lineage>
        <taxon>Eukaryota</taxon>
        <taxon>Rhodophyta</taxon>
        <taxon>Bangiophyceae</taxon>
        <taxon>Galdieriales</taxon>
        <taxon>Galdieriaceae</taxon>
        <taxon>Galdieria</taxon>
    </lineage>
</organism>
<reference evidence="5 6" key="1">
    <citation type="submission" date="2022-07" db="EMBL/GenBank/DDBJ databases">
        <title>Genome-wide signatures of adaptation to extreme environments.</title>
        <authorList>
            <person name="Cho C.H."/>
            <person name="Yoon H.S."/>
        </authorList>
    </citation>
    <scope>NUCLEOTIDE SEQUENCE [LARGE SCALE GENOMIC DNA]</scope>
    <source>
        <strain evidence="5 6">108.79 E11</strain>
    </source>
</reference>
<dbReference type="Gene3D" id="1.10.10.1420">
    <property type="entry name" value="DNA replication factor Cdt1, C-terminal WH domain"/>
    <property type="match status" value="1"/>
</dbReference>
<dbReference type="PANTHER" id="PTHR28637">
    <property type="entry name" value="DNA REPLICATION FACTOR CDT1"/>
    <property type="match status" value="1"/>
</dbReference>
<evidence type="ECO:0000259" key="4">
    <source>
        <dbReference type="SMART" id="SM01075"/>
    </source>
</evidence>
<dbReference type="GO" id="GO:0005634">
    <property type="term" value="C:nucleus"/>
    <property type="evidence" value="ECO:0007669"/>
    <property type="project" value="TreeGrafter"/>
</dbReference>
<dbReference type="AlphaFoldDB" id="A0AAV9IFK9"/>
<dbReference type="InterPro" id="IPR036390">
    <property type="entry name" value="WH_DNA-bd_sf"/>
</dbReference>
<accession>A0AAV9IFK9</accession>